<proteinExistence type="predicted"/>
<reference evidence="1 2" key="1">
    <citation type="submission" date="2013-10" db="EMBL/GenBank/DDBJ databases">
        <title>Draft genomes and the virulence plasmids of Sd1617 vaccine constructs: WRSd3 and WRSd5.</title>
        <authorList>
            <person name="Aksomboon Vongsawan A."/>
            <person name="Venkatesan M.M."/>
            <person name="Vaisvil B."/>
            <person name="Emel G."/>
            <person name="Kepatral V."/>
            <person name="Sethabutr O."/>
            <person name="Serichantalergs O."/>
            <person name="Mason C."/>
        </authorList>
    </citation>
    <scope>NUCLEOTIDE SEQUENCE [LARGE SCALE GENOMIC DNA]</scope>
    <source>
        <strain evidence="1 2">WRSd3</strain>
    </source>
</reference>
<comment type="caution">
    <text evidence="1">The sequence shown here is derived from an EMBL/GenBank/DDBJ whole genome shotgun (WGS) entry which is preliminary data.</text>
</comment>
<evidence type="ECO:0000313" key="2">
    <source>
        <dbReference type="Proteomes" id="UP000017944"/>
    </source>
</evidence>
<organism evidence="1 2">
    <name type="scientific">Shigella dysenteriae WRSd3</name>
    <dbReference type="NCBI Taxonomy" id="1401327"/>
    <lineage>
        <taxon>Bacteria</taxon>
        <taxon>Pseudomonadati</taxon>
        <taxon>Pseudomonadota</taxon>
        <taxon>Gammaproteobacteria</taxon>
        <taxon>Enterobacterales</taxon>
        <taxon>Enterobacteriaceae</taxon>
        <taxon>Shigella</taxon>
    </lineage>
</organism>
<gene>
    <name evidence="1" type="ORF">WRSd3_00625</name>
</gene>
<protein>
    <submittedName>
        <fullName evidence="1">Uncharacterized protein</fullName>
    </submittedName>
</protein>
<evidence type="ECO:0000313" key="1">
    <source>
        <dbReference type="EMBL" id="ESU81598.1"/>
    </source>
</evidence>
<accession>A0A090NYP0</accession>
<dbReference type="EMBL" id="AXUT01000047">
    <property type="protein sequence ID" value="ESU81598.1"/>
    <property type="molecule type" value="Genomic_DNA"/>
</dbReference>
<dbReference type="Proteomes" id="UP000017944">
    <property type="component" value="Unassembled WGS sequence"/>
</dbReference>
<sequence>MHHLLQKISFKNISFLNNYFIHFLNFLLLRHQRQNQAITLK</sequence>
<name>A0A090NYP0_SHIDY</name>
<dbReference type="AlphaFoldDB" id="A0A090NYP0"/>